<dbReference type="EMBL" id="JANIBJ010000002">
    <property type="protein sequence ID" value="MCQ8102801.1"/>
    <property type="molecule type" value="Genomic_DNA"/>
</dbReference>
<dbReference type="Proteomes" id="UP001524499">
    <property type="component" value="Unassembled WGS sequence"/>
</dbReference>
<keyword evidence="2" id="KW-1185">Reference proteome</keyword>
<dbReference type="Gene3D" id="2.60.120.10">
    <property type="entry name" value="Jelly Rolls"/>
    <property type="match status" value="1"/>
</dbReference>
<dbReference type="InterPro" id="IPR011051">
    <property type="entry name" value="RmlC_Cupin_sf"/>
</dbReference>
<dbReference type="InterPro" id="IPR014710">
    <property type="entry name" value="RmlC-like_jellyroll"/>
</dbReference>
<reference evidence="1 2" key="1">
    <citation type="submission" date="2022-07" db="EMBL/GenBank/DDBJ databases">
        <title>Methylomonas rivi sp. nov., Methylomonas rosea sp. nov., Methylomonas aureus sp. nov. and Methylomonas subterranea sp. nov., four novel methanotrophs isolated from a freshwater creek and the deep terrestrial subsurface.</title>
        <authorList>
            <person name="Abin C."/>
            <person name="Sankaranarayanan K."/>
            <person name="Garner C."/>
            <person name="Sindelar R."/>
            <person name="Kotary K."/>
            <person name="Garner R."/>
            <person name="Barclay S."/>
            <person name="Lawson P."/>
            <person name="Krumholz L."/>
        </authorList>
    </citation>
    <scope>NUCLEOTIDE SEQUENCE [LARGE SCALE GENOMIC DNA]</scope>
    <source>
        <strain evidence="1 2">SURF-2</strain>
    </source>
</reference>
<organism evidence="1 2">
    <name type="scientific">Methylomonas subterranea</name>
    <dbReference type="NCBI Taxonomy" id="2952225"/>
    <lineage>
        <taxon>Bacteria</taxon>
        <taxon>Pseudomonadati</taxon>
        <taxon>Pseudomonadota</taxon>
        <taxon>Gammaproteobacteria</taxon>
        <taxon>Methylococcales</taxon>
        <taxon>Methylococcaceae</taxon>
        <taxon>Methylomonas</taxon>
    </lineage>
</organism>
<protein>
    <submittedName>
        <fullName evidence="1">Regulator</fullName>
    </submittedName>
</protein>
<accession>A0ABT1TBH9</accession>
<evidence type="ECO:0000313" key="2">
    <source>
        <dbReference type="Proteomes" id="UP001524499"/>
    </source>
</evidence>
<name>A0ABT1TBH9_9GAMM</name>
<gene>
    <name evidence="1" type="ORF">NP590_01685</name>
</gene>
<dbReference type="RefSeq" id="WP_256600417.1">
    <property type="nucleotide sequence ID" value="NZ_JANIBJ010000002.1"/>
</dbReference>
<sequence length="154" mass="17504">MSHFSFDDSRICWQAVPDIAHLQYSILDIDQDRRIIDVLFKFAAGRRIVLHRHKVLNKTLVIQGEHRLYEADGRLMDVRPAGRYTSSEASDKPHREGGGEQDAVVLFSIRGGDGVLYEILDDAMQCIGELSWRDFIDLYDAQPGVRKEDACGRA</sequence>
<proteinExistence type="predicted"/>
<comment type="caution">
    <text evidence="1">The sequence shown here is derived from an EMBL/GenBank/DDBJ whole genome shotgun (WGS) entry which is preliminary data.</text>
</comment>
<evidence type="ECO:0000313" key="1">
    <source>
        <dbReference type="EMBL" id="MCQ8102801.1"/>
    </source>
</evidence>
<dbReference type="SUPFAM" id="SSF51182">
    <property type="entry name" value="RmlC-like cupins"/>
    <property type="match status" value="1"/>
</dbReference>